<organism evidence="7 8">
    <name type="scientific">Ochrobactrum teleogrylli</name>
    <dbReference type="NCBI Taxonomy" id="2479765"/>
    <lineage>
        <taxon>Bacteria</taxon>
        <taxon>Pseudomonadati</taxon>
        <taxon>Pseudomonadota</taxon>
        <taxon>Alphaproteobacteria</taxon>
        <taxon>Hyphomicrobiales</taxon>
        <taxon>Brucellaceae</taxon>
        <taxon>Brucella/Ochrobactrum group</taxon>
        <taxon>Ochrobactrum</taxon>
    </lineage>
</organism>
<gene>
    <name evidence="7" type="ORF">WIX40_20770</name>
</gene>
<dbReference type="PROSITE" id="PS00894">
    <property type="entry name" value="HTH_DEOR_1"/>
    <property type="match status" value="1"/>
</dbReference>
<dbReference type="PANTHER" id="PTHR30363:SF4">
    <property type="entry name" value="GLYCEROL-3-PHOSPHATE REGULON REPRESSOR"/>
    <property type="match status" value="1"/>
</dbReference>
<evidence type="ECO:0000259" key="6">
    <source>
        <dbReference type="PROSITE" id="PS51000"/>
    </source>
</evidence>
<dbReference type="InterPro" id="IPR036390">
    <property type="entry name" value="WH_DNA-bd_sf"/>
</dbReference>
<dbReference type="InterPro" id="IPR037171">
    <property type="entry name" value="NagB/RpiA_transferase-like"/>
</dbReference>
<dbReference type="Proteomes" id="UP001362311">
    <property type="component" value="Unassembled WGS sequence"/>
</dbReference>
<feature type="domain" description="HTH deoR-type" evidence="6">
    <location>
        <begin position="13"/>
        <end position="68"/>
    </location>
</feature>
<dbReference type="Pfam" id="PF08220">
    <property type="entry name" value="HTH_DeoR"/>
    <property type="match status" value="1"/>
</dbReference>
<proteinExistence type="predicted"/>
<dbReference type="Gene3D" id="1.10.10.10">
    <property type="entry name" value="Winged helix-like DNA-binding domain superfamily/Winged helix DNA-binding domain"/>
    <property type="match status" value="1"/>
</dbReference>
<evidence type="ECO:0000256" key="2">
    <source>
        <dbReference type="ARBA" id="ARBA00023015"/>
    </source>
</evidence>
<evidence type="ECO:0000256" key="3">
    <source>
        <dbReference type="ARBA" id="ARBA00023125"/>
    </source>
</evidence>
<dbReference type="SMART" id="SM01134">
    <property type="entry name" value="DeoRC"/>
    <property type="match status" value="1"/>
</dbReference>
<dbReference type="PROSITE" id="PS51000">
    <property type="entry name" value="HTH_DEOR_2"/>
    <property type="match status" value="1"/>
</dbReference>
<evidence type="ECO:0000256" key="4">
    <source>
        <dbReference type="ARBA" id="ARBA00023163"/>
    </source>
</evidence>
<feature type="region of interest" description="Disordered" evidence="5">
    <location>
        <begin position="63"/>
        <end position="85"/>
    </location>
</feature>
<sequence>MNQPSRSSNLKRSAERHALIMSTLEAEEYVSIESMAELCGTSVQTIRRDFSELADKGQVVRYHGGARLPDPSEDSPSYENRNSTNSDAKAAASELLLNLIPDGATLFLAGGSTLAISARVLARRENLTIVTNNIHAAVTLYDRAGINVFVTGGWLRTASGSLIGDDAASAVDRFALDFAIVSASGISDQGDLLEFDETLAGPVRTMIKNARERILVIDSSKFAAKGIVRANHIREIGHLLTDRSPGEHMRAMIEGFGCELHVAR</sequence>
<dbReference type="EMBL" id="JBBHKQ010000002">
    <property type="protein sequence ID" value="MEJ5902524.1"/>
    <property type="molecule type" value="Genomic_DNA"/>
</dbReference>
<evidence type="ECO:0000313" key="8">
    <source>
        <dbReference type="Proteomes" id="UP001362311"/>
    </source>
</evidence>
<dbReference type="InterPro" id="IPR036388">
    <property type="entry name" value="WH-like_DNA-bd_sf"/>
</dbReference>
<accession>A0ABD5K0L1</accession>
<dbReference type="InterPro" id="IPR001034">
    <property type="entry name" value="DeoR_HTH"/>
</dbReference>
<dbReference type="InterPro" id="IPR018356">
    <property type="entry name" value="Tscrpt_reg_HTH_DeoR_CS"/>
</dbReference>
<evidence type="ECO:0000313" key="7">
    <source>
        <dbReference type="EMBL" id="MEJ5902524.1"/>
    </source>
</evidence>
<dbReference type="PANTHER" id="PTHR30363">
    <property type="entry name" value="HTH-TYPE TRANSCRIPTIONAL REGULATOR SRLR-RELATED"/>
    <property type="match status" value="1"/>
</dbReference>
<dbReference type="GO" id="GO:0003677">
    <property type="term" value="F:DNA binding"/>
    <property type="evidence" value="ECO:0007669"/>
    <property type="project" value="UniProtKB-KW"/>
</dbReference>
<keyword evidence="1" id="KW-0678">Repressor</keyword>
<protein>
    <submittedName>
        <fullName evidence="7">DeoR/GlpR family DNA-binding transcription regulator</fullName>
    </submittedName>
</protein>
<keyword evidence="4" id="KW-0804">Transcription</keyword>
<keyword evidence="3 7" id="KW-0238">DNA-binding</keyword>
<evidence type="ECO:0000256" key="1">
    <source>
        <dbReference type="ARBA" id="ARBA00022491"/>
    </source>
</evidence>
<dbReference type="RefSeq" id="WP_339441874.1">
    <property type="nucleotide sequence ID" value="NZ_JBBHKQ010000002.1"/>
</dbReference>
<dbReference type="Gene3D" id="3.40.50.1360">
    <property type="match status" value="1"/>
</dbReference>
<dbReference type="InterPro" id="IPR050313">
    <property type="entry name" value="Carb_Metab_HTH_regulators"/>
</dbReference>
<dbReference type="AlphaFoldDB" id="A0ABD5K0L1"/>
<name>A0ABD5K0L1_9HYPH</name>
<dbReference type="SUPFAM" id="SSF100950">
    <property type="entry name" value="NagB/RpiA/CoA transferase-like"/>
    <property type="match status" value="1"/>
</dbReference>
<reference evidence="7 8" key="1">
    <citation type="submission" date="2024-03" db="EMBL/GenBank/DDBJ databases">
        <title>Reference genomes for the five species model microbial community.</title>
        <authorList>
            <person name="Padfield D."/>
        </authorList>
    </citation>
    <scope>NUCLEOTIDE SEQUENCE [LARGE SCALE GENOMIC DNA]</scope>
    <source>
        <strain evidence="7 8">AB1</strain>
    </source>
</reference>
<feature type="compositionally biased region" description="Polar residues" evidence="5">
    <location>
        <begin position="74"/>
        <end position="85"/>
    </location>
</feature>
<keyword evidence="2" id="KW-0805">Transcription regulation</keyword>
<evidence type="ECO:0000256" key="5">
    <source>
        <dbReference type="SAM" id="MobiDB-lite"/>
    </source>
</evidence>
<dbReference type="Pfam" id="PF00455">
    <property type="entry name" value="DeoRC"/>
    <property type="match status" value="1"/>
</dbReference>
<dbReference type="InterPro" id="IPR014036">
    <property type="entry name" value="DeoR-like_C"/>
</dbReference>
<dbReference type="SMART" id="SM00420">
    <property type="entry name" value="HTH_DEOR"/>
    <property type="match status" value="1"/>
</dbReference>
<comment type="caution">
    <text evidence="7">The sequence shown here is derived from an EMBL/GenBank/DDBJ whole genome shotgun (WGS) entry which is preliminary data.</text>
</comment>
<dbReference type="SUPFAM" id="SSF46785">
    <property type="entry name" value="Winged helix' DNA-binding domain"/>
    <property type="match status" value="1"/>
</dbReference>
<dbReference type="PRINTS" id="PR00037">
    <property type="entry name" value="HTHLACR"/>
</dbReference>